<feature type="chain" id="PRO_5043818300" evidence="1">
    <location>
        <begin position="23"/>
        <end position="150"/>
    </location>
</feature>
<feature type="signal peptide" evidence="1">
    <location>
        <begin position="1"/>
        <end position="22"/>
    </location>
</feature>
<dbReference type="EMBL" id="AP028679">
    <property type="protein sequence ID" value="BEQ13483.1"/>
    <property type="molecule type" value="Genomic_DNA"/>
</dbReference>
<keyword evidence="1" id="KW-0732">Signal</keyword>
<organism evidence="2 3">
    <name type="scientific">Desulfoferula mesophila</name>
    <dbReference type="NCBI Taxonomy" id="3058419"/>
    <lineage>
        <taxon>Bacteria</taxon>
        <taxon>Pseudomonadati</taxon>
        <taxon>Thermodesulfobacteriota</taxon>
        <taxon>Desulfarculia</taxon>
        <taxon>Desulfarculales</taxon>
        <taxon>Desulfarculaceae</taxon>
        <taxon>Desulfoferula</taxon>
    </lineage>
</organism>
<evidence type="ECO:0000313" key="3">
    <source>
        <dbReference type="Proteomes" id="UP001366166"/>
    </source>
</evidence>
<proteinExistence type="predicted"/>
<accession>A0AAU9EUM4</accession>
<protein>
    <submittedName>
        <fullName evidence="2">Uncharacterized protein</fullName>
    </submittedName>
</protein>
<evidence type="ECO:0000256" key="1">
    <source>
        <dbReference type="SAM" id="SignalP"/>
    </source>
</evidence>
<dbReference type="AlphaFoldDB" id="A0AAU9EUM4"/>
<gene>
    <name evidence="2" type="ORF">FAK_05490</name>
</gene>
<dbReference type="KEGG" id="dmp:FAK_05490"/>
<keyword evidence="3" id="KW-1185">Reference proteome</keyword>
<dbReference type="Proteomes" id="UP001366166">
    <property type="component" value="Chromosome"/>
</dbReference>
<evidence type="ECO:0000313" key="2">
    <source>
        <dbReference type="EMBL" id="BEQ13483.1"/>
    </source>
</evidence>
<name>A0AAU9EUM4_9BACT</name>
<reference evidence="3" key="1">
    <citation type="journal article" date="2023" name="Arch. Microbiol.">
        <title>Desulfoferula mesophilus gen. nov. sp. nov., a mesophilic sulfate-reducing bacterium isolated from a brackish lake sediment.</title>
        <authorList>
            <person name="Watanabe T."/>
            <person name="Yabe T."/>
            <person name="Tsuji J.M."/>
            <person name="Fukui M."/>
        </authorList>
    </citation>
    <scope>NUCLEOTIDE SEQUENCE [LARGE SCALE GENOMIC DNA]</scope>
    <source>
        <strain evidence="3">12FAK</strain>
    </source>
</reference>
<sequence length="150" mass="15637">MALGLLAIFCLVAIGAAGTAFAGTSIKVVNNTTYSDINFGFASYKIVNGSSTRQGSGATTDIGASGVYTDFPPLGKGDHFYLDRGLRITSPDRYMTSDGSDTCNASGFSQGLSSVLGRNYMQAGDSITVTVTRKKGVIPGIYDAICAYSR</sequence>